<evidence type="ECO:0000256" key="4">
    <source>
        <dbReference type="ARBA" id="ARBA00014973"/>
    </source>
</evidence>
<dbReference type="GO" id="GO:0000993">
    <property type="term" value="F:RNA polymerase II complex binding"/>
    <property type="evidence" value="ECO:0007669"/>
    <property type="project" value="TreeGrafter"/>
</dbReference>
<evidence type="ECO:0000256" key="9">
    <source>
        <dbReference type="ARBA" id="ARBA00023163"/>
    </source>
</evidence>
<accession>A0A8C4XID2</accession>
<evidence type="ECO:0000313" key="13">
    <source>
        <dbReference type="Proteomes" id="UP000694620"/>
    </source>
</evidence>
<dbReference type="GeneTree" id="ENSGT00390000000053"/>
<evidence type="ECO:0000256" key="1">
    <source>
        <dbReference type="ARBA" id="ARBA00003357"/>
    </source>
</evidence>
<dbReference type="SUPFAM" id="SSF57783">
    <property type="entry name" value="Zinc beta-ribbon"/>
    <property type="match status" value="1"/>
</dbReference>
<dbReference type="GO" id="GO:0006368">
    <property type="term" value="P:transcription elongation by RNA polymerase II"/>
    <property type="evidence" value="ECO:0007669"/>
    <property type="project" value="TreeGrafter"/>
</dbReference>
<organism evidence="12 13">
    <name type="scientific">Erpetoichthys calabaricus</name>
    <name type="common">Rope fish</name>
    <name type="synonym">Calamoichthys calabaricus</name>
    <dbReference type="NCBI Taxonomy" id="27687"/>
    <lineage>
        <taxon>Eukaryota</taxon>
        <taxon>Metazoa</taxon>
        <taxon>Chordata</taxon>
        <taxon>Craniata</taxon>
        <taxon>Vertebrata</taxon>
        <taxon>Euteleostomi</taxon>
        <taxon>Actinopterygii</taxon>
        <taxon>Polypteriformes</taxon>
        <taxon>Polypteridae</taxon>
        <taxon>Erpetoichthys</taxon>
    </lineage>
</organism>
<comment type="function">
    <text evidence="1">Transcription elongation factor implicated in the maintenance of proper chromatin structure in actively transcribed regions.</text>
</comment>
<keyword evidence="13" id="KW-1185">Reference proteome</keyword>
<reference evidence="12" key="2">
    <citation type="submission" date="2025-09" db="UniProtKB">
        <authorList>
            <consortium name="Ensembl"/>
        </authorList>
    </citation>
    <scope>IDENTIFICATION</scope>
</reference>
<evidence type="ECO:0000256" key="10">
    <source>
        <dbReference type="ARBA" id="ARBA00023242"/>
    </source>
</evidence>
<dbReference type="Pfam" id="PF05129">
    <property type="entry name" value="Zn_ribbon_Elf1"/>
    <property type="match status" value="1"/>
</dbReference>
<evidence type="ECO:0000313" key="12">
    <source>
        <dbReference type="Ensembl" id="ENSECRP00000033090.1"/>
    </source>
</evidence>
<dbReference type="GO" id="GO:0008023">
    <property type="term" value="C:transcription elongation factor complex"/>
    <property type="evidence" value="ECO:0007669"/>
    <property type="project" value="TreeGrafter"/>
</dbReference>
<dbReference type="FunFam" id="2.20.25.190:FF:000001">
    <property type="entry name" value="Transcription elongation factor 1 homolog"/>
    <property type="match status" value="1"/>
</dbReference>
<evidence type="ECO:0000256" key="3">
    <source>
        <dbReference type="ARBA" id="ARBA00009730"/>
    </source>
</evidence>
<evidence type="ECO:0000256" key="7">
    <source>
        <dbReference type="ARBA" id="ARBA00022833"/>
    </source>
</evidence>
<sequence>MQSNEGRPRKSKRKPSPKNKMTGNLETQFMCPFCNNKKSCDVKMERSRKMGIISCSMCVEEFQTPIAYLLKPVDVYSDWTDPC</sequence>
<dbReference type="InterPro" id="IPR038567">
    <property type="entry name" value="T_Elf1_sf"/>
</dbReference>
<comment type="similarity">
    <text evidence="3">Belongs to the ELOF1 family.</text>
</comment>
<dbReference type="Ensembl" id="ENSECRT00000033815.1">
    <property type="protein sequence ID" value="ENSECRP00000033090.1"/>
    <property type="gene ID" value="ENSECRG00000022400.1"/>
</dbReference>
<evidence type="ECO:0000256" key="6">
    <source>
        <dbReference type="ARBA" id="ARBA00022771"/>
    </source>
</evidence>
<keyword evidence="10" id="KW-0539">Nucleus</keyword>
<evidence type="ECO:0000256" key="8">
    <source>
        <dbReference type="ARBA" id="ARBA00023015"/>
    </source>
</evidence>
<evidence type="ECO:0000256" key="5">
    <source>
        <dbReference type="ARBA" id="ARBA00022723"/>
    </source>
</evidence>
<evidence type="ECO:0000256" key="2">
    <source>
        <dbReference type="ARBA" id="ARBA00004123"/>
    </source>
</evidence>
<keyword evidence="8" id="KW-0805">Transcription regulation</keyword>
<protein>
    <recommendedName>
        <fullName evidence="4">Transcription elongation factor 1 homolog</fullName>
    </recommendedName>
</protein>
<evidence type="ECO:0000256" key="11">
    <source>
        <dbReference type="SAM" id="MobiDB-lite"/>
    </source>
</evidence>
<keyword evidence="5" id="KW-0479">Metal-binding</keyword>
<dbReference type="PANTHER" id="PTHR20934">
    <property type="entry name" value="TRANSCRIPTION ELONGATION FACTOR 1 HOMOLOG"/>
    <property type="match status" value="1"/>
</dbReference>
<comment type="subcellular location">
    <subcellularLocation>
        <location evidence="2">Nucleus</location>
    </subcellularLocation>
</comment>
<dbReference type="PANTHER" id="PTHR20934:SF0">
    <property type="entry name" value="TRANSCRIPTION ELONGATION FACTOR 1 HOMOLOG"/>
    <property type="match status" value="1"/>
</dbReference>
<dbReference type="InterPro" id="IPR007808">
    <property type="entry name" value="Elf1"/>
</dbReference>
<keyword evidence="7" id="KW-0862">Zinc</keyword>
<dbReference type="GO" id="GO:0008270">
    <property type="term" value="F:zinc ion binding"/>
    <property type="evidence" value="ECO:0007669"/>
    <property type="project" value="UniProtKB-KW"/>
</dbReference>
<name>A0A8C4XID2_ERPCA</name>
<keyword evidence="9" id="KW-0804">Transcription</keyword>
<reference evidence="12" key="1">
    <citation type="submission" date="2025-08" db="UniProtKB">
        <authorList>
            <consortium name="Ensembl"/>
        </authorList>
    </citation>
    <scope>IDENTIFICATION</scope>
</reference>
<dbReference type="AlphaFoldDB" id="A0A8C4XID2"/>
<dbReference type="Proteomes" id="UP000694620">
    <property type="component" value="Unassembled WGS sequence"/>
</dbReference>
<feature type="region of interest" description="Disordered" evidence="11">
    <location>
        <begin position="1"/>
        <end position="24"/>
    </location>
</feature>
<proteinExistence type="inferred from homology"/>
<dbReference type="Gene3D" id="2.20.25.190">
    <property type="match status" value="1"/>
</dbReference>
<keyword evidence="6" id="KW-0863">Zinc-finger</keyword>